<dbReference type="Proteomes" id="UP000011770">
    <property type="component" value="Unassembled WGS sequence"/>
</dbReference>
<name>M3EMD3_9LEPT</name>
<comment type="caution">
    <text evidence="1">The sequence shown here is derived from an EMBL/GenBank/DDBJ whole genome shotgun (WGS) entry which is preliminary data.</text>
</comment>
<dbReference type="EMBL" id="AHOR02000026">
    <property type="protein sequence ID" value="EMF82203.1"/>
    <property type="molecule type" value="Genomic_DNA"/>
</dbReference>
<accession>M3EMD3</accession>
<proteinExistence type="predicted"/>
<dbReference type="AlphaFoldDB" id="M3EMD3"/>
<organism evidence="1 2">
    <name type="scientific">Leptospira weilii serovar Topaz str. LT2116</name>
    <dbReference type="NCBI Taxonomy" id="1088540"/>
    <lineage>
        <taxon>Bacteria</taxon>
        <taxon>Pseudomonadati</taxon>
        <taxon>Spirochaetota</taxon>
        <taxon>Spirochaetia</taxon>
        <taxon>Leptospirales</taxon>
        <taxon>Leptospiraceae</taxon>
        <taxon>Leptospira</taxon>
    </lineage>
</organism>
<reference evidence="1 2" key="1">
    <citation type="submission" date="2013-01" db="EMBL/GenBank/DDBJ databases">
        <authorList>
            <person name="Harkins D.M."/>
            <person name="Durkin A.S."/>
            <person name="Brinkac L.M."/>
            <person name="Haft D.H."/>
            <person name="Selengut J.D."/>
            <person name="Sanka R."/>
            <person name="DePew J."/>
            <person name="Purushe J."/>
            <person name="Tulsiani S.M."/>
            <person name="Graham G.C."/>
            <person name="Burns M.-A."/>
            <person name="Dohnt M.F."/>
            <person name="Smythe L.D."/>
            <person name="McKay D.B."/>
            <person name="Craig S.B."/>
            <person name="Vinetz J.M."/>
            <person name="Sutton G.G."/>
            <person name="Nierman W.C."/>
            <person name="Fouts D.E."/>
        </authorList>
    </citation>
    <scope>NUCLEOTIDE SEQUENCE [LARGE SCALE GENOMIC DNA]</scope>
    <source>
        <strain evidence="1 2">LT2116</strain>
    </source>
</reference>
<gene>
    <name evidence="1" type="ORF">LEP1GSC188_3374</name>
</gene>
<evidence type="ECO:0000313" key="1">
    <source>
        <dbReference type="EMBL" id="EMF82203.1"/>
    </source>
</evidence>
<protein>
    <submittedName>
        <fullName evidence="1">Uncharacterized protein</fullName>
    </submittedName>
</protein>
<evidence type="ECO:0000313" key="2">
    <source>
        <dbReference type="Proteomes" id="UP000011770"/>
    </source>
</evidence>
<sequence>MNLPRSTVKRYERVTVLLHSIRFALFHWNLSVEDRATLENYKHILEPERLALRKAMETDPDFFSGFSNLLNRRAGLE</sequence>